<evidence type="ECO:0000313" key="2">
    <source>
        <dbReference type="Proteomes" id="UP000249081"/>
    </source>
</evidence>
<comment type="caution">
    <text evidence="1">The sequence shown here is derived from an EMBL/GenBank/DDBJ whole genome shotgun (WGS) entry which is preliminary data.</text>
</comment>
<dbReference type="EMBL" id="QBMN01000080">
    <property type="protein sequence ID" value="PZO40118.1"/>
    <property type="molecule type" value="Genomic_DNA"/>
</dbReference>
<reference evidence="1 2" key="2">
    <citation type="submission" date="2018-06" db="EMBL/GenBank/DDBJ databases">
        <title>Metagenomic assembly of (sub)arctic Cyanobacteria and their associated microbiome from non-axenic cultures.</title>
        <authorList>
            <person name="Baurain D."/>
        </authorList>
    </citation>
    <scope>NUCLEOTIDE SEQUENCE [LARGE SCALE GENOMIC DNA]</scope>
    <source>
        <strain evidence="1">ULC041bin1</strain>
    </source>
</reference>
<proteinExistence type="predicted"/>
<gene>
    <name evidence="1" type="ORF">DCF17_12490</name>
</gene>
<evidence type="ECO:0000313" key="1">
    <source>
        <dbReference type="EMBL" id="PZO40118.1"/>
    </source>
</evidence>
<sequence length="126" mass="14586">MLYSRAHPTHKPSDRLAMQSISIKDEYAEIFSTLGDLQATIDAALQRYAIEKITQKINELRQQDDGYAAKYGMGYADFSTKASTDIEFVNHVEHSIEKTWEIDLANWEFCHRGIDDWMQKLKLLSK</sequence>
<protein>
    <submittedName>
        <fullName evidence="1">Uncharacterized protein</fullName>
    </submittedName>
</protein>
<organism evidence="1 2">
    <name type="scientific">Shackletoniella antarctica</name>
    <dbReference type="NCBI Taxonomy" id="268115"/>
    <lineage>
        <taxon>Bacteria</taxon>
        <taxon>Bacillati</taxon>
        <taxon>Cyanobacteriota</taxon>
        <taxon>Cyanophyceae</taxon>
        <taxon>Oculatellales</taxon>
        <taxon>Oculatellaceae</taxon>
        <taxon>Shackletoniella</taxon>
    </lineage>
</organism>
<dbReference type="Proteomes" id="UP000249081">
    <property type="component" value="Unassembled WGS sequence"/>
</dbReference>
<dbReference type="AlphaFoldDB" id="A0A2W4YAC7"/>
<name>A0A2W4YAC7_9CYAN</name>
<accession>A0A2W4YAC7</accession>
<reference evidence="2" key="1">
    <citation type="submission" date="2018-04" db="EMBL/GenBank/DDBJ databases">
        <authorList>
            <person name="Cornet L."/>
        </authorList>
    </citation>
    <scope>NUCLEOTIDE SEQUENCE [LARGE SCALE GENOMIC DNA]</scope>
</reference>